<keyword evidence="2" id="KW-0812">Transmembrane</keyword>
<reference evidence="6" key="1">
    <citation type="submission" date="2017-02" db="UniProtKB">
        <authorList>
            <consortium name="WormBaseParasite"/>
        </authorList>
    </citation>
    <scope>IDENTIFICATION</scope>
</reference>
<evidence type="ECO:0000256" key="4">
    <source>
        <dbReference type="ARBA" id="ARBA00023136"/>
    </source>
</evidence>
<organism evidence="5 6">
    <name type="scientific">Strongyloides papillosus</name>
    <name type="common">Intestinal threadworm</name>
    <dbReference type="NCBI Taxonomy" id="174720"/>
    <lineage>
        <taxon>Eukaryota</taxon>
        <taxon>Metazoa</taxon>
        <taxon>Ecdysozoa</taxon>
        <taxon>Nematoda</taxon>
        <taxon>Chromadorea</taxon>
        <taxon>Rhabditida</taxon>
        <taxon>Tylenchina</taxon>
        <taxon>Panagrolaimomorpha</taxon>
        <taxon>Strongyloidoidea</taxon>
        <taxon>Strongyloididae</taxon>
        <taxon>Strongyloides</taxon>
    </lineage>
</organism>
<evidence type="ECO:0000313" key="6">
    <source>
        <dbReference type="WBParaSite" id="SPAL_0000542300.1"/>
    </source>
</evidence>
<keyword evidence="4" id="KW-0472">Membrane</keyword>
<evidence type="ECO:0000256" key="1">
    <source>
        <dbReference type="ARBA" id="ARBA00004141"/>
    </source>
</evidence>
<evidence type="ECO:0000313" key="5">
    <source>
        <dbReference type="Proteomes" id="UP000046392"/>
    </source>
</evidence>
<dbReference type="AlphaFoldDB" id="A0A0N5BHI2"/>
<dbReference type="GO" id="GO:0016020">
    <property type="term" value="C:membrane"/>
    <property type="evidence" value="ECO:0007669"/>
    <property type="project" value="UniProtKB-SubCell"/>
</dbReference>
<dbReference type="Proteomes" id="UP000046392">
    <property type="component" value="Unplaced"/>
</dbReference>
<proteinExistence type="predicted"/>
<keyword evidence="3" id="KW-1133">Transmembrane helix</keyword>
<accession>A0A0N5BHI2</accession>
<evidence type="ECO:0000256" key="3">
    <source>
        <dbReference type="ARBA" id="ARBA00022989"/>
    </source>
</evidence>
<dbReference type="WBParaSite" id="SPAL_0000542300.1">
    <property type="protein sequence ID" value="SPAL_0000542300.1"/>
    <property type="gene ID" value="SPAL_0000542300"/>
</dbReference>
<evidence type="ECO:0000256" key="2">
    <source>
        <dbReference type="ARBA" id="ARBA00022692"/>
    </source>
</evidence>
<dbReference type="STRING" id="174720.A0A0N5BHI2"/>
<dbReference type="SUPFAM" id="SSF144091">
    <property type="entry name" value="Rhomboid-like"/>
    <property type="match status" value="1"/>
</dbReference>
<sequence>MNNYFGGEERQFFMGIPVPGKYSCWAELIAIQMVTPNASFVGHLSGIIVGLIYMETGILRKIVSTIEMFLSGVLPRFEETGTYREDAGSNFSRGSHSTNNTYGFRDYGSERSYGWRHDIYS</sequence>
<protein>
    <submittedName>
        <fullName evidence="6">Rhomboid domain-containing protein</fullName>
    </submittedName>
</protein>
<name>A0A0N5BHI2_STREA</name>
<keyword evidence="5" id="KW-1185">Reference proteome</keyword>
<comment type="subcellular location">
    <subcellularLocation>
        <location evidence="1">Membrane</location>
        <topology evidence="1">Multi-pass membrane protein</topology>
    </subcellularLocation>
</comment>
<dbReference type="InterPro" id="IPR035952">
    <property type="entry name" value="Rhomboid-like_sf"/>
</dbReference>